<dbReference type="InterPro" id="IPR050701">
    <property type="entry name" value="Histone_Mod_Regulator"/>
</dbReference>
<dbReference type="Proteomes" id="UP000886520">
    <property type="component" value="Chromosome 23"/>
</dbReference>
<evidence type="ECO:0000256" key="2">
    <source>
        <dbReference type="ARBA" id="ARBA00022737"/>
    </source>
</evidence>
<dbReference type="InterPro" id="IPR011011">
    <property type="entry name" value="Znf_FYVE_PHD"/>
</dbReference>
<dbReference type="PANTHER" id="PTHR13793">
    <property type="entry name" value="PHD FINGER PROTEINS"/>
    <property type="match status" value="1"/>
</dbReference>
<keyword evidence="1" id="KW-0479">Metal-binding</keyword>
<feature type="compositionally biased region" description="Polar residues" evidence="6">
    <location>
        <begin position="219"/>
        <end position="232"/>
    </location>
</feature>
<keyword evidence="4" id="KW-0862">Zinc</keyword>
<dbReference type="Pfam" id="PF13832">
    <property type="entry name" value="zf-HC5HC2H_2"/>
    <property type="match status" value="1"/>
</dbReference>
<feature type="compositionally biased region" description="Basic and acidic residues" evidence="6">
    <location>
        <begin position="338"/>
        <end position="347"/>
    </location>
</feature>
<dbReference type="SUPFAM" id="SSF57903">
    <property type="entry name" value="FYVE/PHD zinc finger"/>
    <property type="match status" value="1"/>
</dbReference>
<evidence type="ECO:0000313" key="10">
    <source>
        <dbReference type="EMBL" id="KAI5061125.1"/>
    </source>
</evidence>
<dbReference type="PANTHER" id="PTHR13793:SF148">
    <property type="entry name" value="RING_FYVE_PHD ZINC FINGER SUPERFAMILY PROTEIN"/>
    <property type="match status" value="1"/>
</dbReference>
<dbReference type="SMART" id="SM00249">
    <property type="entry name" value="PHD"/>
    <property type="match status" value="3"/>
</dbReference>
<proteinExistence type="predicted"/>
<protein>
    <submittedName>
        <fullName evidence="10">Uncharacterized protein</fullName>
    </submittedName>
</protein>
<dbReference type="GO" id="GO:0008270">
    <property type="term" value="F:zinc ion binding"/>
    <property type="evidence" value="ECO:0007669"/>
    <property type="project" value="UniProtKB-KW"/>
</dbReference>
<evidence type="ECO:0000256" key="1">
    <source>
        <dbReference type="ARBA" id="ARBA00022723"/>
    </source>
</evidence>
<dbReference type="GO" id="GO:0006357">
    <property type="term" value="P:regulation of transcription by RNA polymerase II"/>
    <property type="evidence" value="ECO:0007669"/>
    <property type="project" value="TreeGrafter"/>
</dbReference>
<dbReference type="CDD" id="cd15571">
    <property type="entry name" value="ePHD"/>
    <property type="match status" value="1"/>
</dbReference>
<feature type="compositionally biased region" description="Polar residues" evidence="6">
    <location>
        <begin position="61"/>
        <end position="74"/>
    </location>
</feature>
<feature type="region of interest" description="Disordered" evidence="6">
    <location>
        <begin position="40"/>
        <end position="91"/>
    </location>
</feature>
<feature type="domain" description="PHD-type" evidence="7">
    <location>
        <begin position="645"/>
        <end position="700"/>
    </location>
</feature>
<evidence type="ECO:0000259" key="8">
    <source>
        <dbReference type="PROSITE" id="PS50119"/>
    </source>
</evidence>
<dbReference type="Pfam" id="PF10513">
    <property type="entry name" value="EPL1"/>
    <property type="match status" value="1"/>
</dbReference>
<feature type="compositionally biased region" description="Basic and acidic residues" evidence="6">
    <location>
        <begin position="265"/>
        <end position="274"/>
    </location>
</feature>
<dbReference type="OrthoDB" id="1932495at2759"/>
<feature type="region of interest" description="Disordered" evidence="6">
    <location>
        <begin position="866"/>
        <end position="898"/>
    </location>
</feature>
<dbReference type="PROSITE" id="PS51805">
    <property type="entry name" value="EPHD"/>
    <property type="match status" value="1"/>
</dbReference>
<dbReference type="InterPro" id="IPR019542">
    <property type="entry name" value="Enhancer_polycomb-like_N"/>
</dbReference>
<dbReference type="PROSITE" id="PS50016">
    <property type="entry name" value="ZF_PHD_2"/>
    <property type="match status" value="1"/>
</dbReference>
<feature type="compositionally biased region" description="Low complexity" evidence="6">
    <location>
        <begin position="199"/>
        <end position="211"/>
    </location>
</feature>
<dbReference type="InterPro" id="IPR019787">
    <property type="entry name" value="Znf_PHD-finger"/>
</dbReference>
<keyword evidence="2" id="KW-0677">Repeat</keyword>
<organism evidence="10 11">
    <name type="scientific">Adiantum capillus-veneris</name>
    <name type="common">Maidenhair fern</name>
    <dbReference type="NCBI Taxonomy" id="13818"/>
    <lineage>
        <taxon>Eukaryota</taxon>
        <taxon>Viridiplantae</taxon>
        <taxon>Streptophyta</taxon>
        <taxon>Embryophyta</taxon>
        <taxon>Tracheophyta</taxon>
        <taxon>Polypodiopsida</taxon>
        <taxon>Polypodiidae</taxon>
        <taxon>Polypodiales</taxon>
        <taxon>Pteridineae</taxon>
        <taxon>Pteridaceae</taxon>
        <taxon>Vittarioideae</taxon>
        <taxon>Adiantum</taxon>
    </lineage>
</organism>
<evidence type="ECO:0000256" key="4">
    <source>
        <dbReference type="ARBA" id="ARBA00022833"/>
    </source>
</evidence>
<dbReference type="InterPro" id="IPR013083">
    <property type="entry name" value="Znf_RING/FYVE/PHD"/>
</dbReference>
<evidence type="ECO:0000313" key="11">
    <source>
        <dbReference type="Proteomes" id="UP000886520"/>
    </source>
</evidence>
<dbReference type="Gene3D" id="3.30.40.10">
    <property type="entry name" value="Zinc/RING finger domain, C3HC4 (zinc finger)"/>
    <property type="match status" value="2"/>
</dbReference>
<evidence type="ECO:0000259" key="9">
    <source>
        <dbReference type="PROSITE" id="PS51805"/>
    </source>
</evidence>
<feature type="compositionally biased region" description="Basic and acidic residues" evidence="6">
    <location>
        <begin position="888"/>
        <end position="898"/>
    </location>
</feature>
<keyword evidence="11" id="KW-1185">Reference proteome</keyword>
<evidence type="ECO:0000256" key="3">
    <source>
        <dbReference type="ARBA" id="ARBA00022771"/>
    </source>
</evidence>
<feature type="compositionally biased region" description="Polar residues" evidence="6">
    <location>
        <begin position="189"/>
        <end position="198"/>
    </location>
</feature>
<evidence type="ECO:0000256" key="5">
    <source>
        <dbReference type="PROSITE-ProRule" id="PRU00024"/>
    </source>
</evidence>
<name>A0A9D4U4V7_ADICA</name>
<sequence length="1211" mass="134898">MKEPLGRRRYLSLLRKRANANWLDLKSAALTPKFKLSYPRKHRMSLRRKNSFQGSKLPRSLRSSAPHNNGSEVSSAPVARHDREEGEAFPVNRRITRAMDEEEIKRTTTIDAPRSRILKGSSADKIQKQGKHTRRAASKNFSILEDKMETDNASNTMKLKHQEHNTTDNKVVTHLYQVADITDQRYDSKSPTGLDTNQASKSSSEARSLSKSSRKQISEGVTTRQKASSTAPAQPPFPARGDANLSQDTKGNHSPGLINRSRKGGAREVDEKQKRTFSRGIQEEAEDRFRPGGAQRSADATLDQTSKSQLDSEDSYKGRGWPALLQHSRKRKTVNQVDDPRQLDSGKGRPPLGRSPRIATGQGPVTLTKLIESAVKLRRSKRKRSPTRSDHLSDHRYSQKGSKGVRGQFEDAAFQHAAIIEQGNGFTEEKFNSAHKVAENEMESNLEAFRIDPASNSCLVATNPTETGGRQMRPRPLDLEQPLLVLVEGLDEDYYEFDGGSFHKLLQQQPEVKSPSASQAKSYGSVRKSLHALDATGGKAESIVIPSFRMCMEPMDSLQHSTFPYILPDSYIKAGSTIENHQAEYDLDEEDEEWLSKYNQSLSPSSAFSVDQFEKIIDLLEKKAADANGISSITESLEEDQEPMPEECCICNGGENSANNLVYQCESCHILVHQSCYGIKKGFRNEKKRRKWNCKKCKAIAEGEVPADVSCSLCCKQGGALKPSTEPHRWAHVVCALYTNETYFVYPDAMEPIEGLNAADTRAKRQRRRCCLCGVREGSAERCSIPGCKSVFHVSCGVTQGASFELQHSNQQVTSVRVYCPRHALEVFGSAKGRSSESEKQTLFRKVSSQEDGLCDTEQGLKARKQSEISLMRRSKKEASSQGKNHKRGDYGHSAENREKLNFEHNWVSITNQDGVDESKRRERADVQLNKGMAMNGVSAEEACAALAEESKTSANLMEGVYLYWASKRAKQGGPLLHRIQQEHAAKQFGIFNSDDESGLGTDSVSDGISLKCHSVDMKVVAARQQLQRLRELSLLVVEREKLKLEIFSLDQDIIKVGIEALNATGSRQLCSSCKESHLSLLCAVCNKAICMSCLIKESKYTSWQDFLKHSNCICPDCEQQNIQMHIELACKPYGNGEEDGLAGSPMMRALNEECGSDAALENSQLASHNKAFILLPRSDCSHQDKLATQAFWEHACPKMVLLLDLLKDPV</sequence>
<feature type="compositionally biased region" description="Basic residues" evidence="6">
    <location>
        <begin position="376"/>
        <end position="386"/>
    </location>
</feature>
<evidence type="ECO:0000256" key="6">
    <source>
        <dbReference type="SAM" id="MobiDB-lite"/>
    </source>
</evidence>
<comment type="caution">
    <text evidence="10">The sequence shown here is derived from an EMBL/GenBank/DDBJ whole genome shotgun (WGS) entry which is preliminary data.</text>
</comment>
<dbReference type="Pfam" id="PF13831">
    <property type="entry name" value="PHD_2"/>
    <property type="match status" value="1"/>
</dbReference>
<accession>A0A9D4U4V7</accession>
<feature type="region of interest" description="Disordered" evidence="6">
    <location>
        <begin position="119"/>
        <end position="140"/>
    </location>
</feature>
<reference evidence="10" key="1">
    <citation type="submission" date="2021-01" db="EMBL/GenBank/DDBJ databases">
        <title>Adiantum capillus-veneris genome.</title>
        <authorList>
            <person name="Fang Y."/>
            <person name="Liao Q."/>
        </authorList>
    </citation>
    <scope>NUCLEOTIDE SEQUENCE</scope>
    <source>
        <strain evidence="10">H3</strain>
        <tissue evidence="10">Leaf</tissue>
    </source>
</reference>
<feature type="domain" description="B box-type" evidence="8">
    <location>
        <begin position="1066"/>
        <end position="1094"/>
    </location>
</feature>
<dbReference type="InterPro" id="IPR000315">
    <property type="entry name" value="Znf_B-box"/>
</dbReference>
<dbReference type="PROSITE" id="PS50119">
    <property type="entry name" value="ZF_BBOX"/>
    <property type="match status" value="1"/>
</dbReference>
<feature type="compositionally biased region" description="Basic residues" evidence="6">
    <location>
        <begin position="128"/>
        <end position="137"/>
    </location>
</feature>
<dbReference type="AlphaFoldDB" id="A0A9D4U4V7"/>
<feature type="region of interest" description="Disordered" evidence="6">
    <location>
        <begin position="184"/>
        <end position="405"/>
    </location>
</feature>
<dbReference type="InterPro" id="IPR034732">
    <property type="entry name" value="EPHD"/>
</dbReference>
<dbReference type="InterPro" id="IPR001965">
    <property type="entry name" value="Znf_PHD"/>
</dbReference>
<feature type="compositionally biased region" description="Basic residues" evidence="6">
    <location>
        <begin position="40"/>
        <end position="50"/>
    </location>
</feature>
<feature type="compositionally biased region" description="Basic and acidic residues" evidence="6">
    <location>
        <begin position="387"/>
        <end position="397"/>
    </location>
</feature>
<gene>
    <name evidence="10" type="ORF">GOP47_0023630</name>
</gene>
<dbReference type="EMBL" id="JABFUD020000023">
    <property type="protein sequence ID" value="KAI5061125.1"/>
    <property type="molecule type" value="Genomic_DNA"/>
</dbReference>
<feature type="domain" description="PHD-type" evidence="9">
    <location>
        <begin position="708"/>
        <end position="824"/>
    </location>
</feature>
<evidence type="ECO:0000259" key="7">
    <source>
        <dbReference type="PROSITE" id="PS50016"/>
    </source>
</evidence>
<keyword evidence="3 5" id="KW-0863">Zinc-finger</keyword>